<keyword evidence="2" id="KW-1185">Reference proteome</keyword>
<proteinExistence type="predicted"/>
<dbReference type="EMBL" id="JAWDJW010001444">
    <property type="protein sequence ID" value="KAK3079007.1"/>
    <property type="molecule type" value="Genomic_DNA"/>
</dbReference>
<name>A0ACC3DQW2_9PEZI</name>
<organism evidence="1 2">
    <name type="scientific">Coniosporium uncinatum</name>
    <dbReference type="NCBI Taxonomy" id="93489"/>
    <lineage>
        <taxon>Eukaryota</taxon>
        <taxon>Fungi</taxon>
        <taxon>Dikarya</taxon>
        <taxon>Ascomycota</taxon>
        <taxon>Pezizomycotina</taxon>
        <taxon>Dothideomycetes</taxon>
        <taxon>Dothideomycetes incertae sedis</taxon>
        <taxon>Coniosporium</taxon>
    </lineage>
</organism>
<comment type="caution">
    <text evidence="1">The sequence shown here is derived from an EMBL/GenBank/DDBJ whole genome shotgun (WGS) entry which is preliminary data.</text>
</comment>
<protein>
    <submittedName>
        <fullName evidence="1">Uncharacterized protein</fullName>
    </submittedName>
</protein>
<dbReference type="Proteomes" id="UP001186974">
    <property type="component" value="Unassembled WGS sequence"/>
</dbReference>
<evidence type="ECO:0000313" key="1">
    <source>
        <dbReference type="EMBL" id="KAK3079007.1"/>
    </source>
</evidence>
<accession>A0ACC3DQW2</accession>
<reference evidence="1" key="1">
    <citation type="submission" date="2024-09" db="EMBL/GenBank/DDBJ databases">
        <title>Black Yeasts Isolated from many extreme environments.</title>
        <authorList>
            <person name="Coleine C."/>
            <person name="Stajich J.E."/>
            <person name="Selbmann L."/>
        </authorList>
    </citation>
    <scope>NUCLEOTIDE SEQUENCE</scope>
    <source>
        <strain evidence="1">CCFEE 5737</strain>
    </source>
</reference>
<sequence length="420" mass="45759">MSPRGRPQLKHAATTGDLTDFFPSLSDHLAHSPERGSMIDLDFADLAMHGEIPRPSTAVSATSEVTIGDPFDLDQLTARKSSEESVQEANNRHSMHMKAKSESSAQIEQSAQNKYDDREYGSDHGPSSLSNKRSSSQASKRSSNRTIRQHHPSNRVTKSALQRRWEDTQPNMFSDAEYDASDNMSDIDSLERLNGGGGVAALHRQTNGNGGGSISSSHSGFQFPDFNNIVIPGGISSSQSDESRFFPSSSSSHHQHHRRHFHHSTDDSRTLGSSFADSDSLDYYPHHQRPVVEVADSDPFDPRVLRIGALKQSRVLDAERFLREMRSSIEAAVQSFGTDVVAVDERLRSAGGTQGGWEGTWSTTTTTTTTAATTPMMETMNRNGNGYLTANGSFGSGGGGGGMERSRLVEREARDEGIAL</sequence>
<gene>
    <name evidence="1" type="ORF">LTS18_005974</name>
</gene>
<evidence type="ECO:0000313" key="2">
    <source>
        <dbReference type="Proteomes" id="UP001186974"/>
    </source>
</evidence>